<organism evidence="11 12">
    <name type="scientific">Clostridium butyricum</name>
    <dbReference type="NCBI Taxonomy" id="1492"/>
    <lineage>
        <taxon>Bacteria</taxon>
        <taxon>Bacillati</taxon>
        <taxon>Bacillota</taxon>
        <taxon>Clostridia</taxon>
        <taxon>Eubacteriales</taxon>
        <taxon>Clostridiaceae</taxon>
        <taxon>Clostridium</taxon>
    </lineage>
</organism>
<evidence type="ECO:0000256" key="3">
    <source>
        <dbReference type="ARBA" id="ARBA00022692"/>
    </source>
</evidence>
<dbReference type="GO" id="GO:0071555">
    <property type="term" value="P:cell wall organization"/>
    <property type="evidence" value="ECO:0007669"/>
    <property type="project" value="UniProtKB-UniRule"/>
</dbReference>
<dbReference type="GO" id="GO:0034204">
    <property type="term" value="P:lipid translocation"/>
    <property type="evidence" value="ECO:0007669"/>
    <property type="project" value="TreeGrafter"/>
</dbReference>
<comment type="caution">
    <text evidence="11">The sequence shown here is derived from an EMBL/GenBank/DDBJ whole genome shotgun (WGS) entry which is preliminary data.</text>
</comment>
<feature type="transmembrane region" description="Helical" evidence="8">
    <location>
        <begin position="227"/>
        <end position="247"/>
    </location>
</feature>
<dbReference type="Pfam" id="PF03023">
    <property type="entry name" value="MurJ"/>
    <property type="match status" value="1"/>
</dbReference>
<dbReference type="InterPro" id="IPR051050">
    <property type="entry name" value="Lipid_II_flippase_MurJ/MviN"/>
</dbReference>
<dbReference type="NCBIfam" id="TIGR01695">
    <property type="entry name" value="murJ_mviN"/>
    <property type="match status" value="1"/>
</dbReference>
<evidence type="ECO:0000256" key="5">
    <source>
        <dbReference type="ARBA" id="ARBA00022984"/>
    </source>
</evidence>
<evidence type="ECO:0000313" key="11">
    <source>
        <dbReference type="EMBL" id="PPV14817.1"/>
    </source>
</evidence>
<feature type="transmembrane region" description="Helical" evidence="8">
    <location>
        <begin position="444"/>
        <end position="465"/>
    </location>
</feature>
<comment type="pathway">
    <text evidence="8">Cell wall biogenesis; peptidoglycan biosynthesis.</text>
</comment>
<keyword evidence="6 8" id="KW-1133">Transmembrane helix</keyword>
<protein>
    <recommendedName>
        <fullName evidence="8">Probable lipid II flippase MurJ</fullName>
    </recommendedName>
</protein>
<dbReference type="PANTHER" id="PTHR47019:SF1">
    <property type="entry name" value="LIPID II FLIPPASE MURJ"/>
    <property type="match status" value="1"/>
</dbReference>
<feature type="transmembrane region" description="Helical" evidence="8">
    <location>
        <begin position="158"/>
        <end position="178"/>
    </location>
</feature>
<dbReference type="EMBL" id="BKBC01000002">
    <property type="protein sequence ID" value="GEQ19759.1"/>
    <property type="molecule type" value="Genomic_DNA"/>
</dbReference>
<evidence type="ECO:0000256" key="6">
    <source>
        <dbReference type="ARBA" id="ARBA00022989"/>
    </source>
</evidence>
<feature type="transmembrane region" description="Helical" evidence="8">
    <location>
        <begin position="184"/>
        <end position="207"/>
    </location>
</feature>
<comment type="subcellular location">
    <subcellularLocation>
        <location evidence="1 8">Cell membrane</location>
        <topology evidence="1 8">Multi-pass membrane protein</topology>
    </subcellularLocation>
</comment>
<feature type="transmembrane region" description="Helical" evidence="8">
    <location>
        <begin position="380"/>
        <end position="399"/>
    </location>
</feature>
<keyword evidence="7 8" id="KW-0472">Membrane</keyword>
<dbReference type="EMBL" id="LRDH01000106">
    <property type="protein sequence ID" value="PPV14817.1"/>
    <property type="molecule type" value="Genomic_DNA"/>
</dbReference>
<evidence type="ECO:0000313" key="10">
    <source>
        <dbReference type="EMBL" id="GEQ19759.1"/>
    </source>
</evidence>
<accession>A0A2S7FAT2</accession>
<feature type="transmembrane region" description="Helical" evidence="8">
    <location>
        <begin position="83"/>
        <end position="104"/>
    </location>
</feature>
<feature type="transmembrane region" description="Helical" evidence="8">
    <location>
        <begin position="124"/>
        <end position="146"/>
    </location>
</feature>
<keyword evidence="8 9" id="KW-0813">Transport</keyword>
<dbReference type="Proteomes" id="UP000238081">
    <property type="component" value="Unassembled WGS sequence"/>
</dbReference>
<proteinExistence type="inferred from homology"/>
<feature type="transmembrane region" description="Helical" evidence="8">
    <location>
        <begin position="309"/>
        <end position="327"/>
    </location>
</feature>
<reference evidence="10 13" key="2">
    <citation type="submission" date="2019-07" db="EMBL/GenBank/DDBJ databases">
        <title>Whole genome shotgun sequence of Clostridium butyricum NBRC 3858.</title>
        <authorList>
            <person name="Hosoyama A."/>
            <person name="Uohara A."/>
            <person name="Ohji S."/>
            <person name="Ichikawa N."/>
        </authorList>
    </citation>
    <scope>NUCLEOTIDE SEQUENCE [LARGE SCALE GENOMIC DNA]</scope>
    <source>
        <strain evidence="10 13">NBRC 3858</strain>
    </source>
</reference>
<dbReference type="Proteomes" id="UP000321089">
    <property type="component" value="Unassembled WGS sequence"/>
</dbReference>
<dbReference type="AlphaFoldDB" id="A0A2S7FAT2"/>
<gene>
    <name evidence="8" type="primary">murJ</name>
    <name evidence="11" type="ORF">AWN73_13655</name>
    <name evidence="10" type="ORF">CBU02nite_02650</name>
</gene>
<feature type="transmembrane region" description="Helical" evidence="8">
    <location>
        <begin position="7"/>
        <end position="27"/>
    </location>
</feature>
<keyword evidence="5 8" id="KW-0573">Peptidoglycan synthesis</keyword>
<keyword evidence="2 8" id="KW-1003">Cell membrane</keyword>
<sequence>MKKESSLIKSTFIIMIVSVISRAVGFIRDMLIAQGFGAGMYTDAYNIAVTIPETIFTLIGLAISTAFLPMLSKIRAKKGQKEMYNFANNVVNILFVISMIFFVLSSIFSKEIVHILAGGFSEEALILATRLTRITLLNILFLSINACFTSLLQVNEDFVIPSILGLFFNLPMIVYLLIFRKYDIVGLTIANVIGNFLRVVVQIPSLLSHGYKFKFFINIKDKRIHEILILIIPVIIGAGANSLNMIVDKKIASSLAVGSISALDYGQKLIVFINAIITTSIANVAYPIMANMRNNGDEKGFVETLKKSIIYLAILLIPITVGVLIFGRDIVQIVYGRGQFDEYAVRITSAALIGYGSGIFFTGMRDILNSTLFSMGKTKITTFNGVVGVLFNILFNLVLSKYFGVLGIAIASVSSMIITSMLLFRSVIKIEHNFKIGDLISKILIISLNSIVMGLVIVLFVMFIGTKLNTVATVVLGTTIGIIVYFILGYILKLQELIELKNIILAKIKK</sequence>
<reference evidence="11 12" key="1">
    <citation type="submission" date="2016-01" db="EMBL/GenBank/DDBJ databases">
        <title>Characterization of the Clostridium difficile lineages that are prevalent in Hong Kong and China.</title>
        <authorList>
            <person name="Kwok J.S.-L."/>
            <person name="Lam W.-Y."/>
            <person name="Ip M."/>
            <person name="Chan T.-F."/>
            <person name="Hawkey P.M."/>
            <person name="Tsui S.K.-W."/>
        </authorList>
    </citation>
    <scope>NUCLEOTIDE SEQUENCE [LARGE SCALE GENOMIC DNA]</scope>
    <source>
        <strain evidence="11 12">300064</strain>
    </source>
</reference>
<dbReference type="RefSeq" id="WP_024039091.1">
    <property type="nucleotide sequence ID" value="NZ_BKBC01000002.1"/>
</dbReference>
<feature type="transmembrane region" description="Helical" evidence="8">
    <location>
        <begin position="47"/>
        <end position="71"/>
    </location>
</feature>
<evidence type="ECO:0000313" key="12">
    <source>
        <dbReference type="Proteomes" id="UP000238081"/>
    </source>
</evidence>
<keyword evidence="8 9" id="KW-0961">Cell wall biogenesis/degradation</keyword>
<evidence type="ECO:0000256" key="2">
    <source>
        <dbReference type="ARBA" id="ARBA00022475"/>
    </source>
</evidence>
<evidence type="ECO:0000256" key="7">
    <source>
        <dbReference type="ARBA" id="ARBA00023136"/>
    </source>
</evidence>
<evidence type="ECO:0000256" key="9">
    <source>
        <dbReference type="PIRNR" id="PIRNR002869"/>
    </source>
</evidence>
<name>A0A2S7FAT2_CLOBU</name>
<keyword evidence="3 8" id="KW-0812">Transmembrane</keyword>
<dbReference type="PIRSF" id="PIRSF002869">
    <property type="entry name" value="MviN"/>
    <property type="match status" value="1"/>
</dbReference>
<dbReference type="CDD" id="cd13123">
    <property type="entry name" value="MATE_MurJ_like"/>
    <property type="match status" value="1"/>
</dbReference>
<comment type="function">
    <text evidence="8 9">Involved in peptidoglycan biosynthesis. Transports lipid-linked peptidoglycan precursors from the inner to the outer leaflet of the cytoplasmic membrane.</text>
</comment>
<keyword evidence="4 8" id="KW-0133">Cell shape</keyword>
<evidence type="ECO:0000256" key="4">
    <source>
        <dbReference type="ARBA" id="ARBA00022960"/>
    </source>
</evidence>
<dbReference type="GO" id="GO:0008360">
    <property type="term" value="P:regulation of cell shape"/>
    <property type="evidence" value="ECO:0007669"/>
    <property type="project" value="UniProtKB-UniRule"/>
</dbReference>
<dbReference type="UniPathway" id="UPA00219"/>
<evidence type="ECO:0000313" key="13">
    <source>
        <dbReference type="Proteomes" id="UP000321089"/>
    </source>
</evidence>
<feature type="transmembrane region" description="Helical" evidence="8">
    <location>
        <begin position="347"/>
        <end position="368"/>
    </location>
</feature>
<dbReference type="GO" id="GO:0005886">
    <property type="term" value="C:plasma membrane"/>
    <property type="evidence" value="ECO:0007669"/>
    <property type="project" value="UniProtKB-SubCell"/>
</dbReference>
<comment type="similarity">
    <text evidence="8 9">Belongs to the MurJ/MviN family.</text>
</comment>
<evidence type="ECO:0000256" key="1">
    <source>
        <dbReference type="ARBA" id="ARBA00004651"/>
    </source>
</evidence>
<dbReference type="PANTHER" id="PTHR47019">
    <property type="entry name" value="LIPID II FLIPPASE MURJ"/>
    <property type="match status" value="1"/>
</dbReference>
<dbReference type="InterPro" id="IPR004268">
    <property type="entry name" value="MurJ"/>
</dbReference>
<feature type="transmembrane region" description="Helical" evidence="8">
    <location>
        <begin position="471"/>
        <end position="492"/>
    </location>
</feature>
<dbReference type="GO" id="GO:0015648">
    <property type="term" value="F:lipid-linked peptidoglycan transporter activity"/>
    <property type="evidence" value="ECO:0007669"/>
    <property type="project" value="UniProtKB-UniRule"/>
</dbReference>
<dbReference type="GO" id="GO:0009252">
    <property type="term" value="P:peptidoglycan biosynthetic process"/>
    <property type="evidence" value="ECO:0007669"/>
    <property type="project" value="UniProtKB-UniRule"/>
</dbReference>
<evidence type="ECO:0000256" key="8">
    <source>
        <dbReference type="HAMAP-Rule" id="MF_02078"/>
    </source>
</evidence>
<dbReference type="HAMAP" id="MF_02078">
    <property type="entry name" value="MurJ_MviN"/>
    <property type="match status" value="1"/>
</dbReference>
<feature type="transmembrane region" description="Helical" evidence="8">
    <location>
        <begin position="267"/>
        <end position="288"/>
    </location>
</feature>
<dbReference type="PRINTS" id="PR01806">
    <property type="entry name" value="VIRFACTRMVIN"/>
</dbReference>
<feature type="transmembrane region" description="Helical" evidence="8">
    <location>
        <begin position="405"/>
        <end position="424"/>
    </location>
</feature>